<comment type="caution">
    <text evidence="1">The sequence shown here is derived from an EMBL/GenBank/DDBJ whole genome shotgun (WGS) entry which is preliminary data.</text>
</comment>
<evidence type="ECO:0000313" key="3">
    <source>
        <dbReference type="Proteomes" id="UP000663829"/>
    </source>
</evidence>
<evidence type="ECO:0000313" key="2">
    <source>
        <dbReference type="EMBL" id="CAF4349978.1"/>
    </source>
</evidence>
<accession>A0A815S4A9</accession>
<keyword evidence="3" id="KW-1185">Reference proteome</keyword>
<organism evidence="1 3">
    <name type="scientific">Didymodactylos carnosus</name>
    <dbReference type="NCBI Taxonomy" id="1234261"/>
    <lineage>
        <taxon>Eukaryota</taxon>
        <taxon>Metazoa</taxon>
        <taxon>Spiralia</taxon>
        <taxon>Gnathifera</taxon>
        <taxon>Rotifera</taxon>
        <taxon>Eurotatoria</taxon>
        <taxon>Bdelloidea</taxon>
        <taxon>Philodinida</taxon>
        <taxon>Philodinidae</taxon>
        <taxon>Didymodactylos</taxon>
    </lineage>
</organism>
<proteinExistence type="predicted"/>
<reference evidence="1" key="1">
    <citation type="submission" date="2021-02" db="EMBL/GenBank/DDBJ databases">
        <authorList>
            <person name="Nowell W R."/>
        </authorList>
    </citation>
    <scope>NUCLEOTIDE SEQUENCE</scope>
</reference>
<sequence>MLEVVVGSSNIYSSCCFIAVVGAAVEKSDYLNACLNGVMELEKYIFEETFTNGKVGSMYSEKDYNVWVQENGSIKQSYTTPALIQMSQSRSIMLCSNEGDGVLAECSLLTIPGGLHERFSFCCFDVENKFDLSHGLGDAEEEELYAELYDRGNDNEADGQAWDLKLLFFC</sequence>
<dbReference type="AlphaFoldDB" id="A0A815S4A9"/>
<dbReference type="Proteomes" id="UP000663829">
    <property type="component" value="Unassembled WGS sequence"/>
</dbReference>
<dbReference type="Proteomes" id="UP000681722">
    <property type="component" value="Unassembled WGS sequence"/>
</dbReference>
<name>A0A815S4A9_9BILA</name>
<gene>
    <name evidence="1" type="ORF">GPM918_LOCUS36038</name>
    <name evidence="2" type="ORF">SRO942_LOCUS36765</name>
</gene>
<protein>
    <submittedName>
        <fullName evidence="1">Uncharacterized protein</fullName>
    </submittedName>
</protein>
<evidence type="ECO:0000313" key="1">
    <source>
        <dbReference type="EMBL" id="CAF1485892.1"/>
    </source>
</evidence>
<dbReference type="EMBL" id="CAJNOQ010021427">
    <property type="protein sequence ID" value="CAF1485892.1"/>
    <property type="molecule type" value="Genomic_DNA"/>
</dbReference>
<dbReference type="EMBL" id="CAJOBC010086914">
    <property type="protein sequence ID" value="CAF4349978.1"/>
    <property type="molecule type" value="Genomic_DNA"/>
</dbReference>